<proteinExistence type="inferred from homology"/>
<protein>
    <submittedName>
        <fullName evidence="11">General secretion pathway protein GspD</fullName>
    </submittedName>
</protein>
<evidence type="ECO:0000256" key="1">
    <source>
        <dbReference type="ARBA" id="ARBA00004370"/>
    </source>
</evidence>
<dbReference type="GO" id="GO:0009306">
    <property type="term" value="P:protein secretion"/>
    <property type="evidence" value="ECO:0007669"/>
    <property type="project" value="InterPro"/>
</dbReference>
<feature type="domain" description="Type II/III secretion system secretin-like" evidence="8">
    <location>
        <begin position="257"/>
        <end position="417"/>
    </location>
</feature>
<keyword evidence="3" id="KW-0732">Signal</keyword>
<evidence type="ECO:0000259" key="9">
    <source>
        <dbReference type="Pfam" id="PF03958"/>
    </source>
</evidence>
<evidence type="ECO:0000313" key="11">
    <source>
        <dbReference type="EMBL" id="RXJ66217.1"/>
    </source>
</evidence>
<evidence type="ECO:0000259" key="10">
    <source>
        <dbReference type="Pfam" id="PF21305"/>
    </source>
</evidence>
<dbReference type="RefSeq" id="WP_128983079.1">
    <property type="nucleotide sequence ID" value="NZ_PDKJ01000017.1"/>
</dbReference>
<dbReference type="Gene3D" id="3.30.1370.120">
    <property type="match status" value="1"/>
</dbReference>
<dbReference type="PANTHER" id="PTHR30332:SF24">
    <property type="entry name" value="SECRETIN GSPD-RELATED"/>
    <property type="match status" value="1"/>
</dbReference>
<dbReference type="InterPro" id="IPR038591">
    <property type="entry name" value="NolW-like_sf"/>
</dbReference>
<evidence type="ECO:0000256" key="2">
    <source>
        <dbReference type="ARBA" id="ARBA00022692"/>
    </source>
</evidence>
<dbReference type="AlphaFoldDB" id="A0A4Q0Y7P3"/>
<dbReference type="InterPro" id="IPR001775">
    <property type="entry name" value="GspD/PilQ"/>
</dbReference>
<dbReference type="Gene3D" id="3.55.50.30">
    <property type="match status" value="1"/>
</dbReference>
<evidence type="ECO:0000313" key="12">
    <source>
        <dbReference type="Proteomes" id="UP000290172"/>
    </source>
</evidence>
<dbReference type="EMBL" id="PDKJ01000017">
    <property type="protein sequence ID" value="RXJ66217.1"/>
    <property type="molecule type" value="Genomic_DNA"/>
</dbReference>
<comment type="similarity">
    <text evidence="5">Belongs to the bacterial secretin family.</text>
</comment>
<feature type="coiled-coil region" evidence="7">
    <location>
        <begin position="160"/>
        <end position="187"/>
    </location>
</feature>
<accession>A0A4Q0Y7P3</accession>
<evidence type="ECO:0000256" key="7">
    <source>
        <dbReference type="SAM" id="Coils"/>
    </source>
</evidence>
<dbReference type="PRINTS" id="PR00811">
    <property type="entry name" value="BCTERIALGSPD"/>
</dbReference>
<dbReference type="Pfam" id="PF21305">
    <property type="entry name" value="type_II_gspD_N0"/>
    <property type="match status" value="1"/>
</dbReference>
<dbReference type="InterPro" id="IPR050810">
    <property type="entry name" value="Bact_Secretion_Sys_Channel"/>
</dbReference>
<feature type="domain" description="GspD-like N0" evidence="10">
    <location>
        <begin position="22"/>
        <end position="91"/>
    </location>
</feature>
<sequence>MKHLLFFLFFVTLSFCNDYIDVNIKGLTINELIIITSKVIGKNILTTQKIDALVNFVSNKPIKKSELLNILKISLQSNGYELIEENDILKVVKNENTRVKKIDRIQNRITKNSNRVKELIFLSNVEAKNLQTVLENIVLKKEDKEACKIAIDEELNVVILSGKEDEVKELKELVKKMDRQREQIYVKAKIVELDDNMVEEIGLQYGILGGKSYSGGIYTFSNSLNSGNAIAINTQAIGLEIPNVSSTIALGATLNLLNRTYALDIISEPSLLCINNKESQIYVGETISLQTGTTVTDGGNQTITYEREDIGLTLKVKPRVFKEKKVVLKIDTLVESIKNRVSINANPDTTKKQIITEAILNNGESVIIGGLTEKRNEKSVEKVPLLGEVPLIGELFKNRATTLNSKNLIIIITPYIIPSNKDLTYVREELAKLKSLEDKFLEESLKRLKDKQKKENRVEDSSTKQKYSKEVKEYFGI</sequence>
<dbReference type="GO" id="GO:0009279">
    <property type="term" value="C:cell outer membrane"/>
    <property type="evidence" value="ECO:0007669"/>
    <property type="project" value="UniProtKB-SubCell"/>
</dbReference>
<keyword evidence="4" id="KW-0472">Membrane</keyword>
<gene>
    <name evidence="11" type="ORF">CRV08_13670</name>
</gene>
<dbReference type="InterPro" id="IPR049371">
    <property type="entry name" value="GspD-like_N0"/>
</dbReference>
<feature type="domain" description="NolW-like" evidence="9">
    <location>
        <begin position="120"/>
        <end position="183"/>
    </location>
</feature>
<dbReference type="Pfam" id="PF00263">
    <property type="entry name" value="Secretin"/>
    <property type="match status" value="1"/>
</dbReference>
<keyword evidence="7" id="KW-0175">Coiled coil</keyword>
<comment type="subcellular location">
    <subcellularLocation>
        <location evidence="6">Cell outer membrane</location>
    </subcellularLocation>
    <subcellularLocation>
        <location evidence="1">Membrane</location>
    </subcellularLocation>
</comment>
<evidence type="ECO:0000256" key="4">
    <source>
        <dbReference type="ARBA" id="ARBA00023136"/>
    </source>
</evidence>
<dbReference type="PANTHER" id="PTHR30332">
    <property type="entry name" value="PROBABLE GENERAL SECRETION PATHWAY PROTEIN D"/>
    <property type="match status" value="1"/>
</dbReference>
<keyword evidence="2" id="KW-0812">Transmembrane</keyword>
<name>A0A4Q0Y7P3_9BACT</name>
<dbReference type="PROSITE" id="PS00875">
    <property type="entry name" value="T2SP_D"/>
    <property type="match status" value="1"/>
</dbReference>
<evidence type="ECO:0000259" key="8">
    <source>
        <dbReference type="Pfam" id="PF00263"/>
    </source>
</evidence>
<dbReference type="Pfam" id="PF03958">
    <property type="entry name" value="Secretin_N"/>
    <property type="match status" value="1"/>
</dbReference>
<evidence type="ECO:0000256" key="5">
    <source>
        <dbReference type="RuleBase" id="RU004003"/>
    </source>
</evidence>
<dbReference type="Proteomes" id="UP000290172">
    <property type="component" value="Unassembled WGS sequence"/>
</dbReference>
<evidence type="ECO:0000256" key="6">
    <source>
        <dbReference type="RuleBase" id="RU004004"/>
    </source>
</evidence>
<dbReference type="InterPro" id="IPR004846">
    <property type="entry name" value="T2SS/T3SS_dom"/>
</dbReference>
<dbReference type="GO" id="GO:0015627">
    <property type="term" value="C:type II protein secretion system complex"/>
    <property type="evidence" value="ECO:0007669"/>
    <property type="project" value="TreeGrafter"/>
</dbReference>
<keyword evidence="6" id="KW-0813">Transport</keyword>
<organism evidence="11 12">
    <name type="scientific">Halarcobacter ebronensis</name>
    <dbReference type="NCBI Taxonomy" id="1462615"/>
    <lineage>
        <taxon>Bacteria</taxon>
        <taxon>Pseudomonadati</taxon>
        <taxon>Campylobacterota</taxon>
        <taxon>Epsilonproteobacteria</taxon>
        <taxon>Campylobacterales</taxon>
        <taxon>Arcobacteraceae</taxon>
        <taxon>Halarcobacter</taxon>
    </lineage>
</organism>
<comment type="caution">
    <text evidence="11">The sequence shown here is derived from an EMBL/GenBank/DDBJ whole genome shotgun (WGS) entry which is preliminary data.</text>
</comment>
<dbReference type="InterPro" id="IPR005644">
    <property type="entry name" value="NolW-like"/>
</dbReference>
<evidence type="ECO:0000256" key="3">
    <source>
        <dbReference type="ARBA" id="ARBA00022729"/>
    </source>
</evidence>
<reference evidence="11 12" key="1">
    <citation type="submission" date="2017-10" db="EMBL/GenBank/DDBJ databases">
        <title>Genomics of the genus Arcobacter.</title>
        <authorList>
            <person name="Perez-Cataluna A."/>
            <person name="Figueras M.J."/>
        </authorList>
    </citation>
    <scope>NUCLEOTIDE SEQUENCE [LARGE SCALE GENOMIC DNA]</scope>
    <source>
        <strain evidence="11 12">CECT 8993</strain>
    </source>
</reference>
<dbReference type="InterPro" id="IPR004845">
    <property type="entry name" value="T2SS_GspD_CS"/>
</dbReference>